<keyword evidence="1" id="KW-1133">Transmembrane helix</keyword>
<reference evidence="2 3" key="1">
    <citation type="journal article" date="2014" name="Agronomy (Basel)">
        <title>A Draft Genome Sequence for Ensete ventricosum, the Drought-Tolerant Tree Against Hunger.</title>
        <authorList>
            <person name="Harrison J."/>
            <person name="Moore K.A."/>
            <person name="Paszkiewicz K."/>
            <person name="Jones T."/>
            <person name="Grant M."/>
            <person name="Ambacheew D."/>
            <person name="Muzemil S."/>
            <person name="Studholme D.J."/>
        </authorList>
    </citation>
    <scope>NUCLEOTIDE SEQUENCE [LARGE SCALE GENOMIC DNA]</scope>
</reference>
<sequence>MRAVGSCATTASAWATNVAMCDFDTYCYAVVLPPKHCLLLKRDRDVRLLPTHGLRMVAACAQPLLCCVAVVVLLLLASGHHYAAMLSKPLQEAAMLL</sequence>
<dbReference type="AlphaFoldDB" id="A0A426XIN2"/>
<feature type="transmembrane region" description="Helical" evidence="1">
    <location>
        <begin position="53"/>
        <end position="77"/>
    </location>
</feature>
<keyword evidence="1" id="KW-0812">Transmembrane</keyword>
<evidence type="ECO:0000313" key="3">
    <source>
        <dbReference type="Proteomes" id="UP000287651"/>
    </source>
</evidence>
<accession>A0A426XIN2</accession>
<evidence type="ECO:0000256" key="1">
    <source>
        <dbReference type="SAM" id="Phobius"/>
    </source>
</evidence>
<dbReference type="Proteomes" id="UP000287651">
    <property type="component" value="Unassembled WGS sequence"/>
</dbReference>
<gene>
    <name evidence="2" type="ORF">B296_00046402</name>
</gene>
<evidence type="ECO:0000313" key="2">
    <source>
        <dbReference type="EMBL" id="RRT39331.1"/>
    </source>
</evidence>
<dbReference type="EMBL" id="AMZH03020279">
    <property type="protein sequence ID" value="RRT39331.1"/>
    <property type="molecule type" value="Genomic_DNA"/>
</dbReference>
<keyword evidence="1" id="KW-0472">Membrane</keyword>
<protein>
    <submittedName>
        <fullName evidence="2">Uncharacterized protein</fullName>
    </submittedName>
</protein>
<name>A0A426XIN2_ENSVE</name>
<comment type="caution">
    <text evidence="2">The sequence shown here is derived from an EMBL/GenBank/DDBJ whole genome shotgun (WGS) entry which is preliminary data.</text>
</comment>
<organism evidence="2 3">
    <name type="scientific">Ensete ventricosum</name>
    <name type="common">Abyssinian banana</name>
    <name type="synonym">Musa ensete</name>
    <dbReference type="NCBI Taxonomy" id="4639"/>
    <lineage>
        <taxon>Eukaryota</taxon>
        <taxon>Viridiplantae</taxon>
        <taxon>Streptophyta</taxon>
        <taxon>Embryophyta</taxon>
        <taxon>Tracheophyta</taxon>
        <taxon>Spermatophyta</taxon>
        <taxon>Magnoliopsida</taxon>
        <taxon>Liliopsida</taxon>
        <taxon>Zingiberales</taxon>
        <taxon>Musaceae</taxon>
        <taxon>Ensete</taxon>
    </lineage>
</organism>
<proteinExistence type="predicted"/>